<dbReference type="InterPro" id="IPR017441">
    <property type="entry name" value="Protein_kinase_ATP_BS"/>
</dbReference>
<reference evidence="14" key="1">
    <citation type="journal article" date="2018" name="Nat. Microbiol.">
        <title>Leveraging single-cell genomics to expand the fungal tree of life.</title>
        <authorList>
            <person name="Ahrendt S.R."/>
            <person name="Quandt C.A."/>
            <person name="Ciobanu D."/>
            <person name="Clum A."/>
            <person name="Salamov A."/>
            <person name="Andreopoulos B."/>
            <person name="Cheng J.F."/>
            <person name="Woyke T."/>
            <person name="Pelin A."/>
            <person name="Henrissat B."/>
            <person name="Reynolds N.K."/>
            <person name="Benny G.L."/>
            <person name="Smith M.E."/>
            <person name="James T.Y."/>
            <person name="Grigoriev I.V."/>
        </authorList>
    </citation>
    <scope>NUCLEOTIDE SEQUENCE [LARGE SCALE GENOMIC DNA]</scope>
    <source>
        <strain evidence="14">Baker2002</strain>
    </source>
</reference>
<dbReference type="Pfam" id="PF00069">
    <property type="entry name" value="Pkinase"/>
    <property type="match status" value="1"/>
</dbReference>
<evidence type="ECO:0000256" key="4">
    <source>
        <dbReference type="ARBA" id="ARBA00022679"/>
    </source>
</evidence>
<dbReference type="FunFam" id="3.30.200.20:FF:000387">
    <property type="entry name" value="Serine/threonine-protein kinase STE11"/>
    <property type="match status" value="1"/>
</dbReference>
<feature type="domain" description="Protein kinase" evidence="11">
    <location>
        <begin position="415"/>
        <end position="681"/>
    </location>
</feature>
<dbReference type="InterPro" id="IPR029458">
    <property type="entry name" value="Ras-bd_By2"/>
</dbReference>
<feature type="binding site" evidence="10">
    <location>
        <position position="444"/>
    </location>
    <ligand>
        <name>ATP</name>
        <dbReference type="ChEBI" id="CHEBI:30616"/>
    </ligand>
</feature>
<dbReference type="EMBL" id="ML004431">
    <property type="protein sequence ID" value="RKP32397.1"/>
    <property type="molecule type" value="Genomic_DNA"/>
</dbReference>
<dbReference type="Gene3D" id="1.10.150.50">
    <property type="entry name" value="Transcription Factor, Ets-1"/>
    <property type="match status" value="1"/>
</dbReference>
<evidence type="ECO:0000313" key="14">
    <source>
        <dbReference type="Proteomes" id="UP000268321"/>
    </source>
</evidence>
<evidence type="ECO:0000256" key="10">
    <source>
        <dbReference type="PROSITE-ProRule" id="PRU10141"/>
    </source>
</evidence>
<protein>
    <recommendedName>
        <fullName evidence="2">mitogen-activated protein kinase kinase kinase</fullName>
        <ecNumber evidence="2">2.7.11.25</ecNumber>
    </recommendedName>
</protein>
<dbReference type="GO" id="GO:0030447">
    <property type="term" value="P:filamentous growth"/>
    <property type="evidence" value="ECO:0007669"/>
    <property type="project" value="UniProtKB-ARBA"/>
</dbReference>
<dbReference type="CDD" id="cd09534">
    <property type="entry name" value="SAM_Ste11_fungal"/>
    <property type="match status" value="1"/>
</dbReference>
<dbReference type="Pfam" id="PF14847">
    <property type="entry name" value="Ras_bdg_2"/>
    <property type="match status" value="1"/>
</dbReference>
<organism evidence="13 14">
    <name type="scientific">Metschnikowia bicuspidata</name>
    <dbReference type="NCBI Taxonomy" id="27322"/>
    <lineage>
        <taxon>Eukaryota</taxon>
        <taxon>Fungi</taxon>
        <taxon>Dikarya</taxon>
        <taxon>Ascomycota</taxon>
        <taxon>Saccharomycotina</taxon>
        <taxon>Pichiomycetes</taxon>
        <taxon>Metschnikowiaceae</taxon>
        <taxon>Metschnikowia</taxon>
    </lineage>
</organism>
<dbReference type="InterPro" id="IPR013761">
    <property type="entry name" value="SAM/pointed_sf"/>
</dbReference>
<dbReference type="InterPro" id="IPR000719">
    <property type="entry name" value="Prot_kinase_dom"/>
</dbReference>
<keyword evidence="4" id="KW-0808">Transferase</keyword>
<dbReference type="PROSITE" id="PS50105">
    <property type="entry name" value="SAM_DOMAIN"/>
    <property type="match status" value="1"/>
</dbReference>
<comment type="catalytic activity">
    <reaction evidence="9">
        <text>L-seryl-[protein] + ATP = O-phospho-L-seryl-[protein] + ADP + H(+)</text>
        <dbReference type="Rhea" id="RHEA:17989"/>
        <dbReference type="Rhea" id="RHEA-COMP:9863"/>
        <dbReference type="Rhea" id="RHEA-COMP:11604"/>
        <dbReference type="ChEBI" id="CHEBI:15378"/>
        <dbReference type="ChEBI" id="CHEBI:29999"/>
        <dbReference type="ChEBI" id="CHEBI:30616"/>
        <dbReference type="ChEBI" id="CHEBI:83421"/>
        <dbReference type="ChEBI" id="CHEBI:456216"/>
        <dbReference type="EC" id="2.7.11.25"/>
    </reaction>
</comment>
<keyword evidence="5 10" id="KW-0547">Nucleotide-binding</keyword>
<dbReference type="InterPro" id="IPR008271">
    <property type="entry name" value="Ser/Thr_kinase_AS"/>
</dbReference>
<dbReference type="SUPFAM" id="SSF56112">
    <property type="entry name" value="Protein kinase-like (PK-like)"/>
    <property type="match status" value="1"/>
</dbReference>
<evidence type="ECO:0000256" key="6">
    <source>
        <dbReference type="ARBA" id="ARBA00022777"/>
    </source>
</evidence>
<accession>A0A4P9ZH04</accession>
<dbReference type="Gene3D" id="3.10.20.90">
    <property type="entry name" value="Phosphatidylinositol 3-kinase Catalytic Subunit, Chain A, domain 1"/>
    <property type="match status" value="1"/>
</dbReference>
<dbReference type="Proteomes" id="UP000268321">
    <property type="component" value="Unassembled WGS sequence"/>
</dbReference>
<feature type="non-terminal residue" evidence="13">
    <location>
        <position position="1"/>
    </location>
</feature>
<gene>
    <name evidence="13" type="ORF">METBISCDRAFT_8191</name>
</gene>
<sequence length="686" mass="75469">QLENWLAKSSCQQYLDRFLANDLTFDLLAELDSNAIRELGISKLGDRLRLEFAVQELKAVQLKSKVLVDRIRSAVAKTSGHSKITPAQLELLERGQGQPERSVTFILPDGSLEKVELDGCFNALIIKLKVLRQLGAIDDQSMYQLYVHTNSGNGISIQMLYDLEFVSICFSPTNTAKNRIMLTSKDSPPCSQAIRQSLRIFQRTAGRIPGSTPMKTFYGQRPPSELISSNLGEYFPQANIHELETTIRNSVRYSKRMLKRLNLSGMSSVLLALHSLDERDQKSVPSGPTIGDVLLQNEMKIDKARLVCDALLIFSGPKKMSSIHEADPSDLASVAPSVASVAPPAETTVALAGAALLRVSRKRFLVAALFSTAENRISRIELMDSDSSDDDDIVSQYADDNVSCISPRFSDVGKWVKGSKIGAGSFGTVYLGVNPMTGELMAVKQVPISGQKAAANGTDLAQTLNHEVSLLKELNHENIVQYFGLSSENGFINIFLEYVPGGSVSSLLKLFGSFEEPLIRTFIRQVLVGLSYLHGKDIIHRDIKGANILVDIKGVVKISDFGVSKKLGQDDHVGDDEHKPSKRSSLQGLVYWMAPEVVKQTTYTKKADVWSVACLVIEMFTGSHPYPGFTQMQAIYQIGTFNKPEIPAWCSDDGKAFLAKTLDVDCEKRLSAVELLAEPFLSNLVV</sequence>
<evidence type="ECO:0000256" key="5">
    <source>
        <dbReference type="ARBA" id="ARBA00022741"/>
    </source>
</evidence>
<dbReference type="FunFam" id="1.10.510.10:FF:000334">
    <property type="entry name" value="Serine/threonine-protein kinase STE11"/>
    <property type="match status" value="1"/>
</dbReference>
<proteinExistence type="inferred from homology"/>
<dbReference type="SMART" id="SM00454">
    <property type="entry name" value="SAM"/>
    <property type="match status" value="1"/>
</dbReference>
<dbReference type="AlphaFoldDB" id="A0A4P9ZH04"/>
<dbReference type="PROSITE" id="PS50011">
    <property type="entry name" value="PROTEIN_KINASE_DOM"/>
    <property type="match status" value="1"/>
</dbReference>
<dbReference type="SMART" id="SM01304">
    <property type="entry name" value="Ras_bdg_2"/>
    <property type="match status" value="1"/>
</dbReference>
<dbReference type="SUPFAM" id="SSF47769">
    <property type="entry name" value="SAM/Pointed domain"/>
    <property type="match status" value="1"/>
</dbReference>
<dbReference type="PANTHER" id="PTHR11584">
    <property type="entry name" value="SERINE/THREONINE PROTEIN KINASE"/>
    <property type="match status" value="1"/>
</dbReference>
<dbReference type="PROSITE" id="PS00108">
    <property type="entry name" value="PROTEIN_KINASE_ST"/>
    <property type="match status" value="1"/>
</dbReference>
<dbReference type="GO" id="GO:0004709">
    <property type="term" value="F:MAP kinase kinase kinase activity"/>
    <property type="evidence" value="ECO:0007669"/>
    <property type="project" value="UniProtKB-EC"/>
</dbReference>
<keyword evidence="7 10" id="KW-0067">ATP-binding</keyword>
<evidence type="ECO:0000256" key="2">
    <source>
        <dbReference type="ARBA" id="ARBA00012406"/>
    </source>
</evidence>
<dbReference type="InterPro" id="IPR011009">
    <property type="entry name" value="Kinase-like_dom_sf"/>
</dbReference>
<dbReference type="OrthoDB" id="266718at2759"/>
<feature type="non-terminal residue" evidence="13">
    <location>
        <position position="686"/>
    </location>
</feature>
<keyword evidence="3" id="KW-0723">Serine/threonine-protein kinase</keyword>
<comment type="catalytic activity">
    <reaction evidence="8">
        <text>L-threonyl-[protein] + ATP = O-phospho-L-threonyl-[protein] + ADP + H(+)</text>
        <dbReference type="Rhea" id="RHEA:46608"/>
        <dbReference type="Rhea" id="RHEA-COMP:11060"/>
        <dbReference type="Rhea" id="RHEA-COMP:11605"/>
        <dbReference type="ChEBI" id="CHEBI:15378"/>
        <dbReference type="ChEBI" id="CHEBI:30013"/>
        <dbReference type="ChEBI" id="CHEBI:30616"/>
        <dbReference type="ChEBI" id="CHEBI:61977"/>
        <dbReference type="ChEBI" id="CHEBI:456216"/>
        <dbReference type="EC" id="2.7.11.25"/>
    </reaction>
</comment>
<evidence type="ECO:0000256" key="7">
    <source>
        <dbReference type="ARBA" id="ARBA00022840"/>
    </source>
</evidence>
<dbReference type="GO" id="GO:0005524">
    <property type="term" value="F:ATP binding"/>
    <property type="evidence" value="ECO:0007669"/>
    <property type="project" value="UniProtKB-UniRule"/>
</dbReference>
<feature type="domain" description="SAM" evidence="12">
    <location>
        <begin position="1"/>
        <end position="60"/>
    </location>
</feature>
<keyword evidence="14" id="KW-1185">Reference proteome</keyword>
<evidence type="ECO:0000259" key="11">
    <source>
        <dbReference type="PROSITE" id="PS50011"/>
    </source>
</evidence>
<evidence type="ECO:0000256" key="8">
    <source>
        <dbReference type="ARBA" id="ARBA00047559"/>
    </source>
</evidence>
<dbReference type="Pfam" id="PF00536">
    <property type="entry name" value="SAM_1"/>
    <property type="match status" value="1"/>
</dbReference>
<dbReference type="SMART" id="SM00220">
    <property type="entry name" value="S_TKc"/>
    <property type="match status" value="1"/>
</dbReference>
<evidence type="ECO:0000313" key="13">
    <source>
        <dbReference type="EMBL" id="RKP32397.1"/>
    </source>
</evidence>
<keyword evidence="6 13" id="KW-0418">Kinase</keyword>
<evidence type="ECO:0000259" key="12">
    <source>
        <dbReference type="PROSITE" id="PS50105"/>
    </source>
</evidence>
<dbReference type="EC" id="2.7.11.25" evidence="2"/>
<evidence type="ECO:0000256" key="3">
    <source>
        <dbReference type="ARBA" id="ARBA00022527"/>
    </source>
</evidence>
<dbReference type="Gene3D" id="1.10.510.10">
    <property type="entry name" value="Transferase(Phosphotransferase) domain 1"/>
    <property type="match status" value="1"/>
</dbReference>
<dbReference type="InterPro" id="IPR001660">
    <property type="entry name" value="SAM"/>
</dbReference>
<name>A0A4P9ZH04_9ASCO</name>
<evidence type="ECO:0000256" key="1">
    <source>
        <dbReference type="ARBA" id="ARBA00006529"/>
    </source>
</evidence>
<comment type="similarity">
    <text evidence="1">Belongs to the protein kinase superfamily. STE Ser/Thr protein kinase family. MAP kinase kinase kinase subfamily.</text>
</comment>
<dbReference type="PROSITE" id="PS00107">
    <property type="entry name" value="PROTEIN_KINASE_ATP"/>
    <property type="match status" value="1"/>
</dbReference>
<dbReference type="PANTHER" id="PTHR11584:SF369">
    <property type="entry name" value="MITOGEN-ACTIVATED PROTEIN KINASE KINASE KINASE 19-RELATED"/>
    <property type="match status" value="1"/>
</dbReference>
<evidence type="ECO:0000256" key="9">
    <source>
        <dbReference type="ARBA" id="ARBA00048329"/>
    </source>
</evidence>